<dbReference type="OrthoDB" id="7976614at2"/>
<protein>
    <recommendedName>
        <fullName evidence="2">Glycosyl transferase CAP10 domain-containing protein</fullName>
    </recommendedName>
</protein>
<dbReference type="GO" id="GO:0016740">
    <property type="term" value="F:transferase activity"/>
    <property type="evidence" value="ECO:0007669"/>
    <property type="project" value="UniProtKB-KW"/>
</dbReference>
<dbReference type="Gene3D" id="3.40.50.300">
    <property type="entry name" value="P-loop containing nucleotide triphosphate hydrolases"/>
    <property type="match status" value="1"/>
</dbReference>
<dbReference type="InterPro" id="IPR006598">
    <property type="entry name" value="CAP10"/>
</dbReference>
<dbReference type="RefSeq" id="WP_119750685.1">
    <property type="nucleotide sequence ID" value="NZ_QZCG01000011.1"/>
</dbReference>
<evidence type="ECO:0000313" key="3">
    <source>
        <dbReference type="EMBL" id="RJE83386.1"/>
    </source>
</evidence>
<gene>
    <name evidence="3" type="ORF">D3P04_16000</name>
</gene>
<proteinExistence type="predicted"/>
<evidence type="ECO:0000259" key="2">
    <source>
        <dbReference type="Pfam" id="PF05686"/>
    </source>
</evidence>
<reference evidence="4" key="1">
    <citation type="submission" date="2018-09" db="EMBL/GenBank/DDBJ databases">
        <title>Acidovorax cavernicola nov. sp. isolated from Gruta de las Maravillas (Aracena, Spain).</title>
        <authorList>
            <person name="Jurado V."/>
            <person name="Gutierrez-Patricio S."/>
            <person name="Gonzalez-Pimentel J.L."/>
            <person name="Miller A.Z."/>
            <person name="Laiz L."/>
            <person name="Saiz-Jimenez C."/>
        </authorList>
    </citation>
    <scope>NUCLEOTIDE SEQUENCE [LARGE SCALE GENOMIC DNA]</scope>
    <source>
        <strain evidence="4">1011MAR3C25</strain>
    </source>
</reference>
<name>A0A418SQY9_9RHOB</name>
<feature type="domain" description="Glycosyl transferase CAP10" evidence="2">
    <location>
        <begin position="469"/>
        <end position="551"/>
    </location>
</feature>
<dbReference type="Proteomes" id="UP000284202">
    <property type="component" value="Unassembled WGS sequence"/>
</dbReference>
<keyword evidence="1" id="KW-0808">Transferase</keyword>
<sequence length="581" mass="65214">MAPKFFQIGFNKCGTTFIARLFEMNDIPVVHWLEGELAEDIAYSKLTGRKPLQKWADSVTAFTDMESVRFMNMPIIEAFKEYEYLDSHFPDSVFLLNTRNVEDWIISRYMHRGGGYARACAQILGVSIGDLADIWKDDWKRHLRECRAYFGGRPEFIEMNIDDAAPADYYDALSPWFDLKHCPEPVGKRVRKKREAYLPRLGEMLTAPEPSDMVTEPVRKDVAARLSAFCAPASISHAAGGFSPRLRMPVRFNVESGEIRAPDSELVPIIRDDDGRYHADPAFPALRPAAAAVNDIAQIADHGEYWLDMRLNCLAGAVKGHAAATPILAPSRRAGVKNVFLWPMPWLHRLGSGGLPGIVPRKEKPFQNKLDHAVWSGDLTGYARGEEGPDLSRPVSGAIDRLVGSQYDSPRFRAGKSDLADSARLGFIESCAGSELVDIIFNPRGRVRKALERTELDQFQAIGKEHGSPFDYRYIVSLGGVPGSDEFLLHANSHSVVLKEEDGWELYHSGVFRPWEHYIPLDWGAADLEEKLDWARHHPDECRKMSRAARDLCMILADPAGRRMQLSMILGEYRAATGQGE</sequence>
<organism evidence="3 4">
    <name type="scientific">Paracoccus onubensis</name>
    <dbReference type="NCBI Taxonomy" id="1675788"/>
    <lineage>
        <taxon>Bacteria</taxon>
        <taxon>Pseudomonadati</taxon>
        <taxon>Pseudomonadota</taxon>
        <taxon>Alphaproteobacteria</taxon>
        <taxon>Rhodobacterales</taxon>
        <taxon>Paracoccaceae</taxon>
        <taxon>Paracoccus</taxon>
    </lineage>
</organism>
<keyword evidence="4" id="KW-1185">Reference proteome</keyword>
<dbReference type="EMBL" id="QZCG01000011">
    <property type="protein sequence ID" value="RJE83386.1"/>
    <property type="molecule type" value="Genomic_DNA"/>
</dbReference>
<dbReference type="AlphaFoldDB" id="A0A418SQY9"/>
<evidence type="ECO:0000256" key="1">
    <source>
        <dbReference type="ARBA" id="ARBA00022679"/>
    </source>
</evidence>
<evidence type="ECO:0000313" key="4">
    <source>
        <dbReference type="Proteomes" id="UP000284202"/>
    </source>
</evidence>
<dbReference type="InterPro" id="IPR051091">
    <property type="entry name" value="O-Glucosyltr/Glycosyltrsf_90"/>
</dbReference>
<accession>A0A418SQY9</accession>
<dbReference type="Pfam" id="PF05686">
    <property type="entry name" value="Glyco_transf_90"/>
    <property type="match status" value="1"/>
</dbReference>
<dbReference type="PANTHER" id="PTHR12203">
    <property type="entry name" value="KDEL LYS-ASP-GLU-LEU CONTAINING - RELATED"/>
    <property type="match status" value="1"/>
</dbReference>
<dbReference type="PANTHER" id="PTHR12203:SF35">
    <property type="entry name" value="PROTEIN O-GLUCOSYLTRANSFERASE 1"/>
    <property type="match status" value="1"/>
</dbReference>
<comment type="caution">
    <text evidence="3">The sequence shown here is derived from an EMBL/GenBank/DDBJ whole genome shotgun (WGS) entry which is preliminary data.</text>
</comment>
<dbReference type="InterPro" id="IPR027417">
    <property type="entry name" value="P-loop_NTPase"/>
</dbReference>
<dbReference type="SUPFAM" id="SSF52540">
    <property type="entry name" value="P-loop containing nucleoside triphosphate hydrolases"/>
    <property type="match status" value="1"/>
</dbReference>